<dbReference type="GO" id="GO:0005523">
    <property type="term" value="F:tropomyosin binding"/>
    <property type="evidence" value="ECO:0007669"/>
    <property type="project" value="InterPro"/>
</dbReference>
<dbReference type="PANTHER" id="PTHR10901:SF8">
    <property type="entry name" value="TROPOMODULIN-1"/>
    <property type="match status" value="1"/>
</dbReference>
<feature type="region of interest" description="Disordered" evidence="6">
    <location>
        <begin position="41"/>
        <end position="61"/>
    </location>
</feature>
<dbReference type="Gene3D" id="3.80.10.10">
    <property type="entry name" value="Ribonuclease Inhibitor"/>
    <property type="match status" value="1"/>
</dbReference>
<dbReference type="GO" id="GO:0030239">
    <property type="term" value="P:myofibril assembly"/>
    <property type="evidence" value="ECO:0007669"/>
    <property type="project" value="TreeGrafter"/>
</dbReference>
<keyword evidence="4" id="KW-0009">Actin-binding</keyword>
<keyword evidence="7" id="KW-0472">Membrane</keyword>
<evidence type="ECO:0000256" key="5">
    <source>
        <dbReference type="ARBA" id="ARBA00023212"/>
    </source>
</evidence>
<keyword evidence="7" id="KW-0812">Transmembrane</keyword>
<dbReference type="SUPFAM" id="SSF52047">
    <property type="entry name" value="RNI-like"/>
    <property type="match status" value="1"/>
</dbReference>
<dbReference type="FunFam" id="3.80.10.10:FF:000006">
    <property type="entry name" value="Tropomodulin 2"/>
    <property type="match status" value="1"/>
</dbReference>
<dbReference type="PANTHER" id="PTHR10901">
    <property type="entry name" value="TROPOMODULIN"/>
    <property type="match status" value="1"/>
</dbReference>
<dbReference type="OrthoDB" id="2163268at2759"/>
<evidence type="ECO:0000256" key="1">
    <source>
        <dbReference type="ARBA" id="ARBA00004245"/>
    </source>
</evidence>
<proteinExistence type="inferred from homology"/>
<gene>
    <name evidence="8" type="ORF">N305_10143</name>
</gene>
<dbReference type="InterPro" id="IPR004934">
    <property type="entry name" value="TMOD"/>
</dbReference>
<dbReference type="EMBL" id="KL670897">
    <property type="protein sequence ID" value="KFW80423.1"/>
    <property type="molecule type" value="Genomic_DNA"/>
</dbReference>
<dbReference type="InterPro" id="IPR032675">
    <property type="entry name" value="LRR_dom_sf"/>
</dbReference>
<keyword evidence="5" id="KW-0206">Cytoskeleton</keyword>
<comment type="subcellular location">
    <subcellularLocation>
        <location evidence="1">Cytoplasm</location>
        <location evidence="1">Cytoskeleton</location>
    </subcellularLocation>
</comment>
<keyword evidence="7" id="KW-1133">Transmembrane helix</keyword>
<dbReference type="GO" id="GO:0003779">
    <property type="term" value="F:actin binding"/>
    <property type="evidence" value="ECO:0007669"/>
    <property type="project" value="UniProtKB-KW"/>
</dbReference>
<feature type="transmembrane region" description="Helical" evidence="7">
    <location>
        <begin position="116"/>
        <end position="132"/>
    </location>
</feature>
<evidence type="ECO:0000313" key="8">
    <source>
        <dbReference type="EMBL" id="KFW80423.1"/>
    </source>
</evidence>
<evidence type="ECO:0000256" key="4">
    <source>
        <dbReference type="ARBA" id="ARBA00023203"/>
    </source>
</evidence>
<comment type="similarity">
    <text evidence="2">Belongs to the tropomodulin family.</text>
</comment>
<dbReference type="STRING" id="328815.ENSMVIP00005028432"/>
<dbReference type="Pfam" id="PF03250">
    <property type="entry name" value="Tropomodulin"/>
    <property type="match status" value="1"/>
</dbReference>
<protein>
    <submittedName>
        <fullName evidence="8">Tropomodulin-1</fullName>
    </submittedName>
</protein>
<evidence type="ECO:0000256" key="3">
    <source>
        <dbReference type="ARBA" id="ARBA00022490"/>
    </source>
</evidence>
<keyword evidence="3" id="KW-0963">Cytoplasm</keyword>
<evidence type="ECO:0000256" key="6">
    <source>
        <dbReference type="SAM" id="MobiDB-lite"/>
    </source>
</evidence>
<dbReference type="Proteomes" id="UP000053258">
    <property type="component" value="Unassembled WGS sequence"/>
</dbReference>
<dbReference type="GO" id="GO:0051694">
    <property type="term" value="P:pointed-end actin filament capping"/>
    <property type="evidence" value="ECO:0007669"/>
    <property type="project" value="InterPro"/>
</dbReference>
<sequence length="350" mass="39505">MSYRKELEKYRDLDEDKILGALTEEELRKLENELEELDPDNALLPAGLRQRDQTQKPPTGPFKREELMAHLEKQAKDIKDREDLVPYTGEKRGMVILCTMLASMCLFWALEPAISHVLPFFIIAILGMHTLMSNQQYYEALGSSTIVNKEGLNSVIKPTQYKPVPDEEPNSTDVEETLKRIQSNDPDLEEVNLNNIMNIPIPTLKAFAEALKNNTYVKKFSIVGTRSNDPVAFALAEMLKVNNTLKSLNVESNFISGSGILAIVEALQGNTSLVELRIDNQSQPLGNKVEMEIANMLEKNTTLLKFGYHFTQQGPRLRASNAMMNNNDLVRKRRLAELNGPIFPKCRTGV</sequence>
<evidence type="ECO:0000313" key="9">
    <source>
        <dbReference type="Proteomes" id="UP000053258"/>
    </source>
</evidence>
<evidence type="ECO:0000256" key="2">
    <source>
        <dbReference type="ARBA" id="ARBA00009345"/>
    </source>
</evidence>
<dbReference type="AlphaFoldDB" id="A0A093PUE1"/>
<dbReference type="GO" id="GO:0006936">
    <property type="term" value="P:muscle contraction"/>
    <property type="evidence" value="ECO:0007669"/>
    <property type="project" value="TreeGrafter"/>
</dbReference>
<evidence type="ECO:0000256" key="7">
    <source>
        <dbReference type="SAM" id="Phobius"/>
    </source>
</evidence>
<reference evidence="8 9" key="1">
    <citation type="submission" date="2014-06" db="EMBL/GenBank/DDBJ databases">
        <title>Genome evolution of avian class.</title>
        <authorList>
            <person name="Zhang G."/>
            <person name="Li C."/>
        </authorList>
    </citation>
    <scope>NUCLEOTIDE SEQUENCE [LARGE SCALE GENOMIC DNA]</scope>
    <source>
        <strain evidence="8">BGI_N305</strain>
    </source>
</reference>
<accession>A0A093PUE1</accession>
<dbReference type="GO" id="GO:0007015">
    <property type="term" value="P:actin filament organization"/>
    <property type="evidence" value="ECO:0007669"/>
    <property type="project" value="TreeGrafter"/>
</dbReference>
<name>A0A093PUE1_9PASS</name>
<keyword evidence="9" id="KW-1185">Reference proteome</keyword>
<dbReference type="GO" id="GO:0005865">
    <property type="term" value="C:striated muscle thin filament"/>
    <property type="evidence" value="ECO:0007669"/>
    <property type="project" value="TreeGrafter"/>
</dbReference>
<organism evidence="8 9">
    <name type="scientific">Manacus vitellinus</name>
    <name type="common">golden-collared manakin</name>
    <dbReference type="NCBI Taxonomy" id="328815"/>
    <lineage>
        <taxon>Eukaryota</taxon>
        <taxon>Metazoa</taxon>
        <taxon>Chordata</taxon>
        <taxon>Craniata</taxon>
        <taxon>Vertebrata</taxon>
        <taxon>Euteleostomi</taxon>
        <taxon>Archelosauria</taxon>
        <taxon>Archosauria</taxon>
        <taxon>Dinosauria</taxon>
        <taxon>Saurischia</taxon>
        <taxon>Theropoda</taxon>
        <taxon>Coelurosauria</taxon>
        <taxon>Aves</taxon>
        <taxon>Neognathae</taxon>
        <taxon>Neoaves</taxon>
        <taxon>Telluraves</taxon>
        <taxon>Australaves</taxon>
        <taxon>Passeriformes</taxon>
        <taxon>Pipridae</taxon>
        <taxon>Manacus</taxon>
    </lineage>
</organism>